<dbReference type="Gene3D" id="3.30.50.10">
    <property type="entry name" value="Erythroid Transcription Factor GATA-1, subunit A"/>
    <property type="match status" value="1"/>
</dbReference>
<dbReference type="InterPro" id="IPR000679">
    <property type="entry name" value="Znf_GATA"/>
</dbReference>
<dbReference type="SMART" id="SM00401">
    <property type="entry name" value="ZnF_GATA"/>
    <property type="match status" value="1"/>
</dbReference>
<dbReference type="FunFam" id="3.30.50.10:FF:000007">
    <property type="entry name" value="Nitrogen regulatory AreA, N-terminal"/>
    <property type="match status" value="1"/>
</dbReference>
<feature type="compositionally biased region" description="Low complexity" evidence="9">
    <location>
        <begin position="304"/>
        <end position="336"/>
    </location>
</feature>
<evidence type="ECO:0000259" key="10">
    <source>
        <dbReference type="PROSITE" id="PS50114"/>
    </source>
</evidence>
<feature type="domain" description="GATA-type" evidence="10">
    <location>
        <begin position="924"/>
        <end position="977"/>
    </location>
</feature>
<dbReference type="GO" id="GO:0045944">
    <property type="term" value="P:positive regulation of transcription by RNA polymerase II"/>
    <property type="evidence" value="ECO:0007669"/>
    <property type="project" value="TreeGrafter"/>
</dbReference>
<dbReference type="AlphaFoldDB" id="A0A0C3S625"/>
<dbReference type="PANTHER" id="PTHR10071">
    <property type="entry name" value="TRANSCRIPTION FACTOR GATA FAMILY MEMBER"/>
    <property type="match status" value="1"/>
</dbReference>
<dbReference type="OrthoDB" id="515401at2759"/>
<dbReference type="PROSITE" id="PS50114">
    <property type="entry name" value="GATA_ZN_FINGER_2"/>
    <property type="match status" value="1"/>
</dbReference>
<feature type="compositionally biased region" description="Polar residues" evidence="9">
    <location>
        <begin position="1044"/>
        <end position="1055"/>
    </location>
</feature>
<feature type="region of interest" description="Disordered" evidence="9">
    <location>
        <begin position="1"/>
        <end position="96"/>
    </location>
</feature>
<keyword evidence="12" id="KW-1185">Reference proteome</keyword>
<feature type="compositionally biased region" description="Polar residues" evidence="9">
    <location>
        <begin position="1003"/>
        <end position="1012"/>
    </location>
</feature>
<feature type="compositionally biased region" description="Polar residues" evidence="9">
    <location>
        <begin position="569"/>
        <end position="578"/>
    </location>
</feature>
<dbReference type="CDD" id="cd00202">
    <property type="entry name" value="ZnF_GATA"/>
    <property type="match status" value="1"/>
</dbReference>
<dbReference type="InterPro" id="IPR039355">
    <property type="entry name" value="Transcription_factor_GATA"/>
</dbReference>
<keyword evidence="7" id="KW-0539">Nucleus</keyword>
<organism evidence="11 12">
    <name type="scientific">Phlebiopsis gigantea (strain 11061_1 CR5-6)</name>
    <name type="common">White-rot fungus</name>
    <name type="synonym">Peniophora gigantea</name>
    <dbReference type="NCBI Taxonomy" id="745531"/>
    <lineage>
        <taxon>Eukaryota</taxon>
        <taxon>Fungi</taxon>
        <taxon>Dikarya</taxon>
        <taxon>Basidiomycota</taxon>
        <taxon>Agaricomycotina</taxon>
        <taxon>Agaricomycetes</taxon>
        <taxon>Polyporales</taxon>
        <taxon>Phanerochaetaceae</taxon>
        <taxon>Phlebiopsis</taxon>
    </lineage>
</organism>
<keyword evidence="3 8" id="KW-0863">Zinc-finger</keyword>
<evidence type="ECO:0000313" key="11">
    <source>
        <dbReference type="EMBL" id="KIP11611.1"/>
    </source>
</evidence>
<feature type="compositionally biased region" description="Low complexity" evidence="9">
    <location>
        <begin position="456"/>
        <end position="465"/>
    </location>
</feature>
<comment type="subcellular location">
    <subcellularLocation>
        <location evidence="1">Nucleus</location>
    </subcellularLocation>
</comment>
<name>A0A0C3S625_PHLG1</name>
<feature type="region of interest" description="Disordered" evidence="9">
    <location>
        <begin position="975"/>
        <end position="1066"/>
    </location>
</feature>
<evidence type="ECO:0000256" key="7">
    <source>
        <dbReference type="ARBA" id="ARBA00023242"/>
    </source>
</evidence>
<dbReference type="InterPro" id="IPR013088">
    <property type="entry name" value="Znf_NHR/GATA"/>
</dbReference>
<accession>A0A0C3S625</accession>
<dbReference type="Proteomes" id="UP000053257">
    <property type="component" value="Unassembled WGS sequence"/>
</dbReference>
<dbReference type="PANTHER" id="PTHR10071:SF281">
    <property type="entry name" value="BOX A-BINDING FACTOR-RELATED"/>
    <property type="match status" value="1"/>
</dbReference>
<feature type="region of interest" description="Disordered" evidence="9">
    <location>
        <begin position="443"/>
        <end position="581"/>
    </location>
</feature>
<dbReference type="GO" id="GO:0008270">
    <property type="term" value="F:zinc ion binding"/>
    <property type="evidence" value="ECO:0007669"/>
    <property type="project" value="UniProtKB-KW"/>
</dbReference>
<dbReference type="EMBL" id="KN840445">
    <property type="protein sequence ID" value="KIP11611.1"/>
    <property type="molecule type" value="Genomic_DNA"/>
</dbReference>
<feature type="region of interest" description="Disordered" evidence="9">
    <location>
        <begin position="146"/>
        <end position="210"/>
    </location>
</feature>
<protein>
    <recommendedName>
        <fullName evidence="10">GATA-type domain-containing protein</fullName>
    </recommendedName>
</protein>
<feature type="compositionally biased region" description="Low complexity" evidence="9">
    <location>
        <begin position="528"/>
        <end position="538"/>
    </location>
</feature>
<dbReference type="SUPFAM" id="SSF57716">
    <property type="entry name" value="Glucocorticoid receptor-like (DNA-binding domain)"/>
    <property type="match status" value="1"/>
</dbReference>
<feature type="compositionally biased region" description="Basic and acidic residues" evidence="9">
    <location>
        <begin position="1056"/>
        <end position="1066"/>
    </location>
</feature>
<evidence type="ECO:0000256" key="9">
    <source>
        <dbReference type="SAM" id="MobiDB-lite"/>
    </source>
</evidence>
<evidence type="ECO:0000256" key="1">
    <source>
        <dbReference type="ARBA" id="ARBA00004123"/>
    </source>
</evidence>
<dbReference type="GO" id="GO:0000122">
    <property type="term" value="P:negative regulation of transcription by RNA polymerase II"/>
    <property type="evidence" value="ECO:0007669"/>
    <property type="project" value="TreeGrafter"/>
</dbReference>
<keyword evidence="4" id="KW-0862">Zinc</keyword>
<evidence type="ECO:0000313" key="12">
    <source>
        <dbReference type="Proteomes" id="UP000053257"/>
    </source>
</evidence>
<keyword evidence="6" id="KW-0804">Transcription</keyword>
<feature type="compositionally biased region" description="Polar residues" evidence="9">
    <location>
        <begin position="839"/>
        <end position="872"/>
    </location>
</feature>
<dbReference type="Pfam" id="PF08550">
    <property type="entry name" value="GATA_AreA"/>
    <property type="match status" value="1"/>
</dbReference>
<feature type="region of interest" description="Disordered" evidence="9">
    <location>
        <begin position="303"/>
        <end position="338"/>
    </location>
</feature>
<sequence>MEPSTSSTRGFVEPASRAWSPPGRPTVNTSALAHTSSASTPVEPSPHPSSVSARSPSWSQQMDVSTPGQSHPSTYHAPSPLSSMRPADAHNQRPSLQNTEWTNVFSAPLDPTTFAALAASGVLGPPTPSVPSSLPSRAMRSPAEMMSAHRPPGYSKEFARSGSASGGWPSMSPPYSPAAMPQRSGHVRSNPGSMSYMRRKSPISGSDPSLAMTDMHERRTSLHSHMYAPPQRASDAAYLVDAPLDVGYPSHAHLADYRYADRATPTLPPSLWMSPSSTTPSSPAFPEPPFPPLAQIAIPGHLLSDTATGSSGSSSAYGGADGRSTAPTSASSPQSTRKFPDLFADDLFATRKASLADAPPSSFPSPALSGSPDLQAAAELAAAGADPEQLAREDPLATQVWKMYAKTKATLPHGQRMENLTWRMMALALRKKKEDEERVKLEEGAALLPQEEKPADAAVEASAAASTGRPPGTASSDDSERGRSKGKARVKVVGFEGTNQDGLDDNECVPMDWRAMSRSRSRVPMDWRPASRSRSRPPMAGLLSEQNQFKFPSSPPPKPSSSPSRPISTATSLRSRSPPSLHMPLAAVHETHAEHHHFPDLPPFSALTSPIGHPASLPSLGLHGFPRASISSAPSPEESAAFPKRVRKTSFDHTVEREGFFSGRRADAPHAESMLRGDPVGLDTGVPPLDARDVESALPSTAFNFSFQPYDSFLDMPHHHHHHPMHHALGHPQKPRLVDGHYHDPLLSGPYSPADHGPEGLSAAAAAASVAVAEGYAQLNVTNLHGLDDGGLDYSMMGMGMGMYAGMDGHGALAHHPFTHVDPTQILPLDHAEGPFQSFHPSPSSDGWGNGMNSSSNASPEPYITSNASTPPSVEGLPAGGGGARTARRISSTKRMDAGRAGQRKGTPELQTSPAGPAGKEDGEASPTVCTNCGTTNTPLWRRDPEGQPLCNACGLFFKLHGVVRPLSLKTDVIKKRNRASGTPHSASRKGAALPKLAASGTRPRSSTTSAMPTGLAGSRLSPTSRIGGSAAGGSLAMKRQRRTSAGPQLSTSPSSRRDTHESVGV</sequence>
<evidence type="ECO:0000256" key="4">
    <source>
        <dbReference type="ARBA" id="ARBA00022833"/>
    </source>
</evidence>
<keyword evidence="2" id="KW-0479">Metal-binding</keyword>
<dbReference type="GO" id="GO:0000981">
    <property type="term" value="F:DNA-binding transcription factor activity, RNA polymerase II-specific"/>
    <property type="evidence" value="ECO:0007669"/>
    <property type="project" value="TreeGrafter"/>
</dbReference>
<proteinExistence type="predicted"/>
<feature type="compositionally biased region" description="Polar residues" evidence="9">
    <location>
        <begin position="60"/>
        <end position="73"/>
    </location>
</feature>
<evidence type="ECO:0000256" key="8">
    <source>
        <dbReference type="PROSITE-ProRule" id="PRU00094"/>
    </source>
</evidence>
<dbReference type="STRING" id="745531.A0A0C3S625"/>
<evidence type="ECO:0000256" key="5">
    <source>
        <dbReference type="ARBA" id="ARBA00023015"/>
    </source>
</evidence>
<gene>
    <name evidence="11" type="ORF">PHLGIDRAFT_83279</name>
</gene>
<evidence type="ECO:0000256" key="3">
    <source>
        <dbReference type="ARBA" id="ARBA00022771"/>
    </source>
</evidence>
<keyword evidence="5" id="KW-0805">Transcription regulation</keyword>
<dbReference type="PRINTS" id="PR00619">
    <property type="entry name" value="GATAZNFINGER"/>
</dbReference>
<dbReference type="GO" id="GO:0000978">
    <property type="term" value="F:RNA polymerase II cis-regulatory region sequence-specific DNA binding"/>
    <property type="evidence" value="ECO:0007669"/>
    <property type="project" value="TreeGrafter"/>
</dbReference>
<dbReference type="HOGENOM" id="CLU_006725_0_0_1"/>
<dbReference type="PROSITE" id="PS00344">
    <property type="entry name" value="GATA_ZN_FINGER_1"/>
    <property type="match status" value="1"/>
</dbReference>
<evidence type="ECO:0000256" key="6">
    <source>
        <dbReference type="ARBA" id="ARBA00023163"/>
    </source>
</evidence>
<feature type="compositionally biased region" description="Low complexity" evidence="9">
    <location>
        <begin position="29"/>
        <end position="59"/>
    </location>
</feature>
<reference evidence="11 12" key="1">
    <citation type="journal article" date="2014" name="PLoS Genet.">
        <title>Analysis of the Phlebiopsis gigantea genome, transcriptome and secretome provides insight into its pioneer colonization strategies of wood.</title>
        <authorList>
            <person name="Hori C."/>
            <person name="Ishida T."/>
            <person name="Igarashi K."/>
            <person name="Samejima M."/>
            <person name="Suzuki H."/>
            <person name="Master E."/>
            <person name="Ferreira P."/>
            <person name="Ruiz-Duenas F.J."/>
            <person name="Held B."/>
            <person name="Canessa P."/>
            <person name="Larrondo L.F."/>
            <person name="Schmoll M."/>
            <person name="Druzhinina I.S."/>
            <person name="Kubicek C.P."/>
            <person name="Gaskell J.A."/>
            <person name="Kersten P."/>
            <person name="St John F."/>
            <person name="Glasner J."/>
            <person name="Sabat G."/>
            <person name="Splinter BonDurant S."/>
            <person name="Syed K."/>
            <person name="Yadav J."/>
            <person name="Mgbeahuruike A.C."/>
            <person name="Kovalchuk A."/>
            <person name="Asiegbu F.O."/>
            <person name="Lackner G."/>
            <person name="Hoffmeister D."/>
            <person name="Rencoret J."/>
            <person name="Gutierrez A."/>
            <person name="Sun H."/>
            <person name="Lindquist E."/>
            <person name="Barry K."/>
            <person name="Riley R."/>
            <person name="Grigoriev I.V."/>
            <person name="Henrissat B."/>
            <person name="Kues U."/>
            <person name="Berka R.M."/>
            <person name="Martinez A.T."/>
            <person name="Covert S.F."/>
            <person name="Blanchette R.A."/>
            <person name="Cullen D."/>
        </authorList>
    </citation>
    <scope>NUCLEOTIDE SEQUENCE [LARGE SCALE GENOMIC DNA]</scope>
    <source>
        <strain evidence="11 12">11061_1 CR5-6</strain>
    </source>
</reference>
<evidence type="ECO:0000256" key="2">
    <source>
        <dbReference type="ARBA" id="ARBA00022723"/>
    </source>
</evidence>
<dbReference type="GO" id="GO:0005634">
    <property type="term" value="C:nucleus"/>
    <property type="evidence" value="ECO:0007669"/>
    <property type="project" value="UniProtKB-SubCell"/>
</dbReference>
<feature type="region of interest" description="Disordered" evidence="9">
    <location>
        <begin position="828"/>
        <end position="929"/>
    </location>
</feature>
<dbReference type="InterPro" id="IPR013860">
    <property type="entry name" value="AreA_GATA"/>
</dbReference>
<dbReference type="Pfam" id="PF00320">
    <property type="entry name" value="GATA"/>
    <property type="match status" value="1"/>
</dbReference>